<dbReference type="Gene3D" id="3.90.550.10">
    <property type="entry name" value="Spore Coat Polysaccharide Biosynthesis Protein SpsA, Chain A"/>
    <property type="match status" value="1"/>
</dbReference>
<dbReference type="PANTHER" id="PTHR22916:SF3">
    <property type="entry name" value="UDP-GLCNAC:BETAGAL BETA-1,3-N-ACETYLGLUCOSAMINYLTRANSFERASE-LIKE PROTEIN 1"/>
    <property type="match status" value="1"/>
</dbReference>
<dbReference type="GO" id="GO:0016758">
    <property type="term" value="F:hexosyltransferase activity"/>
    <property type="evidence" value="ECO:0007669"/>
    <property type="project" value="UniProtKB-ARBA"/>
</dbReference>
<sequence length="316" mass="36479">MANSDLVSIICICFNHGEWIEECLESVKLQDYPYKELFIIENGSSDDSLDIIQKWIKENSSSLKIKLISHSEPQPYLKAFNDVLKGLESQYVIDLAGDDVLYPDHLSISISILKTSRNTAFVFSDAYILDENQVVKTFYKRTTSGELVHEIETRKIYETIVQSYFICSPTVVFNRPILVKEGGYDENLSYEDFDIQVRLARKYPLEFSDHVGVLKRKHADSLSSNQYLPYKSKMLPSTLLVCQKIKEMNENEDENTALKKRVMFELKHALWSANFEVAKGFVALGEEIGIKSPLFLFYKIWQRYKVDISGIYVKIT</sequence>
<dbReference type="Pfam" id="PF10111">
    <property type="entry name" value="Glyco_tranf_2_2"/>
    <property type="match status" value="1"/>
</dbReference>
<evidence type="ECO:0000313" key="2">
    <source>
        <dbReference type="EMBL" id="MBB6324855.1"/>
    </source>
</evidence>
<name>A0A841MQM2_9BACT</name>
<evidence type="ECO:0000313" key="3">
    <source>
        <dbReference type="Proteomes" id="UP000588604"/>
    </source>
</evidence>
<dbReference type="AlphaFoldDB" id="A0A841MQM2"/>
<dbReference type="Proteomes" id="UP000588604">
    <property type="component" value="Unassembled WGS sequence"/>
</dbReference>
<evidence type="ECO:0000259" key="1">
    <source>
        <dbReference type="Pfam" id="PF10111"/>
    </source>
</evidence>
<organism evidence="2 3">
    <name type="scientific">Algoriphagus iocasae</name>
    <dbReference type="NCBI Taxonomy" id="1836499"/>
    <lineage>
        <taxon>Bacteria</taxon>
        <taxon>Pseudomonadati</taxon>
        <taxon>Bacteroidota</taxon>
        <taxon>Cytophagia</taxon>
        <taxon>Cytophagales</taxon>
        <taxon>Cyclobacteriaceae</taxon>
        <taxon>Algoriphagus</taxon>
    </lineage>
</organism>
<gene>
    <name evidence="2" type="ORF">FHS59_000470</name>
</gene>
<dbReference type="SUPFAM" id="SSF53448">
    <property type="entry name" value="Nucleotide-diphospho-sugar transferases"/>
    <property type="match status" value="1"/>
</dbReference>
<keyword evidence="3" id="KW-1185">Reference proteome</keyword>
<feature type="domain" description="Glycosyltransferase 2-like prokaryotic type" evidence="1">
    <location>
        <begin position="9"/>
        <end position="226"/>
    </location>
</feature>
<dbReference type="PANTHER" id="PTHR22916">
    <property type="entry name" value="GLYCOSYLTRANSFERASE"/>
    <property type="match status" value="1"/>
</dbReference>
<comment type="caution">
    <text evidence="2">The sequence shown here is derived from an EMBL/GenBank/DDBJ whole genome shotgun (WGS) entry which is preliminary data.</text>
</comment>
<keyword evidence="2" id="KW-0808">Transferase</keyword>
<dbReference type="InterPro" id="IPR029044">
    <property type="entry name" value="Nucleotide-diphossugar_trans"/>
</dbReference>
<dbReference type="RefSeq" id="WP_184492808.1">
    <property type="nucleotide sequence ID" value="NZ_JACIJO010000001.1"/>
</dbReference>
<proteinExistence type="predicted"/>
<protein>
    <submittedName>
        <fullName evidence="2">Glycosyltransferase involved in cell wall biosynthesis</fullName>
    </submittedName>
</protein>
<accession>A0A841MQM2</accession>
<reference evidence="2 3" key="1">
    <citation type="submission" date="2020-08" db="EMBL/GenBank/DDBJ databases">
        <title>Genomic Encyclopedia of Type Strains, Phase IV (KMG-IV): sequencing the most valuable type-strain genomes for metagenomic binning, comparative biology and taxonomic classification.</title>
        <authorList>
            <person name="Goeker M."/>
        </authorList>
    </citation>
    <scope>NUCLEOTIDE SEQUENCE [LARGE SCALE GENOMIC DNA]</scope>
    <source>
        <strain evidence="2 3">DSM 102044</strain>
    </source>
</reference>
<dbReference type="EMBL" id="JACIJO010000001">
    <property type="protein sequence ID" value="MBB6324855.1"/>
    <property type="molecule type" value="Genomic_DNA"/>
</dbReference>
<dbReference type="InterPro" id="IPR019290">
    <property type="entry name" value="GlycosylTrfase-like_prok"/>
</dbReference>